<feature type="signal peptide" evidence="2">
    <location>
        <begin position="1"/>
        <end position="33"/>
    </location>
</feature>
<protein>
    <submittedName>
        <fullName evidence="3">InlB B-repeat-containing protein</fullName>
    </submittedName>
</protein>
<dbReference type="Pfam" id="PF09479">
    <property type="entry name" value="Flg_new"/>
    <property type="match status" value="3"/>
</dbReference>
<dbReference type="EMBL" id="JAFEJS010000018">
    <property type="protein sequence ID" value="MBT1173858.1"/>
    <property type="molecule type" value="Genomic_DNA"/>
</dbReference>
<keyword evidence="4" id="KW-1185">Reference proteome</keyword>
<accession>A0ABS5USW3</accession>
<dbReference type="InterPro" id="IPR042229">
    <property type="entry name" value="Listeria/Bacterioides_rpt_sf"/>
</dbReference>
<evidence type="ECO:0000313" key="4">
    <source>
        <dbReference type="Proteomes" id="UP000773064"/>
    </source>
</evidence>
<feature type="chain" id="PRO_5045093857" evidence="2">
    <location>
        <begin position="34"/>
        <end position="621"/>
    </location>
</feature>
<dbReference type="RefSeq" id="WP_214359093.1">
    <property type="nucleotide sequence ID" value="NZ_JAFEJS010000018.1"/>
</dbReference>
<evidence type="ECO:0000256" key="1">
    <source>
        <dbReference type="ARBA" id="ARBA00004196"/>
    </source>
</evidence>
<comment type="caution">
    <text evidence="3">The sequence shown here is derived from an EMBL/GenBank/DDBJ whole genome shotgun (WGS) entry which is preliminary data.</text>
</comment>
<name>A0ABS5USW3_9BIFI</name>
<proteinExistence type="predicted"/>
<keyword evidence="2" id="KW-0732">Signal</keyword>
<feature type="non-terminal residue" evidence="3">
    <location>
        <position position="621"/>
    </location>
</feature>
<comment type="subcellular location">
    <subcellularLocation>
        <location evidence="1">Cell envelope</location>
    </subcellularLocation>
</comment>
<dbReference type="Proteomes" id="UP000773064">
    <property type="component" value="Unassembled WGS sequence"/>
</dbReference>
<evidence type="ECO:0000313" key="3">
    <source>
        <dbReference type="EMBL" id="MBT1173858.1"/>
    </source>
</evidence>
<dbReference type="Gene3D" id="2.60.40.4270">
    <property type="entry name" value="Listeria-Bacteroides repeat domain"/>
    <property type="match status" value="1"/>
</dbReference>
<sequence length="621" mass="66990">MTGNTSKWRAPLAGLASIAMLATMGVAASTANAYPTVNEGDGFKVAVFPADRPYEASKYYDDYKYGQTFELNALPNPYSSATDGKILTGYSYDLAGKNVVKDAFAVKGDTKVYAQYAKAYTVTFDTNANGKADSSDKQVEVQAGAALTDAKAYWTSGAEAAAETAKPSGDVFAGWKLSTAADVDDLYTNQAINSDITLYPVYERYSSKEDQQNVSVVNFHQNGAETEYTKTLYTLANKAFPEFRAYYSYQQDQWQAPLGTKYDFTAPVANSNQTFGKPDLTIYGVKGASNKDWTVEYDFDGANATNDSGRTSATTSEKYFAEGTAAEQPSDPAKKGAQFTGWFVGTTKVDFSKNVESLPGADASTRTVKVKAGWATKNVVPVVFYYGYNRTSPAPWNNYSYPTTSAEANNKVLSKTGKAIDYVVAGTALTAPANLEQYFQTAADKAHGTWTSQSVTGWYAVNDDAPITTVPAGATGIEVYAKWSSSFAVKLNGNGGSFKNGTNYAYATVADGKTLQDVVETPTRSGYNFLFWASAVDSSKYANLYDVHWYSYTGKQGAEIADGEELVAQWAPASVEDAVSLHNRFGLTGVHKTADVQTVADAGYTDASAKAYVDAWYNLQN</sequence>
<reference evidence="3 4" key="1">
    <citation type="journal article" date="2021" name="Environ. Microbiol.">
        <title>Genetic insights into the dark matter of the mammalian gut microbiota through targeted genome reconstruction.</title>
        <authorList>
            <person name="Lugli G.A."/>
            <person name="Alessandri G."/>
            <person name="Milani C."/>
            <person name="Viappiani A."/>
            <person name="Fontana F."/>
            <person name="Tarracchini C."/>
            <person name="Mancabelli L."/>
            <person name="Argentini C."/>
            <person name="Ruiz L."/>
            <person name="Margolles A."/>
            <person name="van Sinderen D."/>
            <person name="Turroni F."/>
            <person name="Ventura M."/>
        </authorList>
    </citation>
    <scope>NUCLEOTIDE SEQUENCE [LARGE SCALE GENOMIC DNA]</scope>
    <source>
        <strain evidence="3 4">MA2</strain>
    </source>
</reference>
<organism evidence="3 4">
    <name type="scientific">Bifidobacterium santillanense</name>
    <dbReference type="NCBI Taxonomy" id="2809028"/>
    <lineage>
        <taxon>Bacteria</taxon>
        <taxon>Bacillati</taxon>
        <taxon>Actinomycetota</taxon>
        <taxon>Actinomycetes</taxon>
        <taxon>Bifidobacteriales</taxon>
        <taxon>Bifidobacteriaceae</taxon>
        <taxon>Bifidobacterium</taxon>
    </lineage>
</organism>
<evidence type="ECO:0000256" key="2">
    <source>
        <dbReference type="SAM" id="SignalP"/>
    </source>
</evidence>
<dbReference type="InterPro" id="IPR013378">
    <property type="entry name" value="InlB-like_B-rpt"/>
</dbReference>
<gene>
    <name evidence="3" type="ORF">JS528_11060</name>
</gene>